<dbReference type="SUPFAM" id="SSF69618">
    <property type="entry name" value="HemD-like"/>
    <property type="match status" value="1"/>
</dbReference>
<dbReference type="RefSeq" id="WP_227178845.1">
    <property type="nucleotide sequence ID" value="NZ_JAJBZT010000002.1"/>
</dbReference>
<evidence type="ECO:0000259" key="3">
    <source>
        <dbReference type="Pfam" id="PF02602"/>
    </source>
</evidence>
<dbReference type="Proteomes" id="UP001165395">
    <property type="component" value="Unassembled WGS sequence"/>
</dbReference>
<dbReference type="EC" id="2.1.1.107" evidence="4"/>
<dbReference type="PANTHER" id="PTHR38043:SF1">
    <property type="entry name" value="PROTEIN HEMX"/>
    <property type="match status" value="1"/>
</dbReference>
<feature type="compositionally biased region" description="Polar residues" evidence="2">
    <location>
        <begin position="256"/>
        <end position="277"/>
    </location>
</feature>
<feature type="region of interest" description="Disordered" evidence="2">
    <location>
        <begin position="255"/>
        <end position="277"/>
    </location>
</feature>
<sequence length="623" mass="68430">MSLPLTGKRILITRPVDQATESMNLVRELGGEPILLPLLEISPVKDKGEILKAGLQLASAYAVIFVSPNAVQFALDSLPKGKDWPAATLAIAVGKSTAERLIEAGIPNVYYPLSSSDTEGVLAMPELQTIDKQFIYIFRGQDGRPDLGDQLTARGARIQYVCCYLRTPPTDLTHRLSVQLSSKSPDAIVITSSEAGRHLFAAVGENYAKQLQSILICTTHPRIAQTIKPFGARVVTAQDDRSLLLALADVLKSPLNDRQPNETAMSENQEPTQNTASQTNFGNKLIEKLNPTLIVALVALGIIALQWADNRKQLTNAQLEVGKKLAQSEAFLQQSRAQISVLEKDRQDERVRLAVVESKLAEAQTQQSALNNLYQDLSQHRDNLVLAEIEQLLMAASQQLQIADNPRAALVALEGAQSRLLGFDSLRFNPLRQAVAKDIEALKALPDIDSEGMTLKLNNLLTNIDSLPFIIDVTPKAKPAAAKPLASDAPWYKRLSNEVWGEMKDVIRIRRLDKQDVPLLPPEQMYFVRENIKLHLLAAKVALLQRDQNSFRNDLTAARAILYSYFDRQAGEVTRSIQTIDRLNATDIHVSLPDLAQSLTALSNLKAAQAEIPATPAAGDKAQ</sequence>
<name>A0ABS8D3J1_9NEIS</name>
<dbReference type="PANTHER" id="PTHR38043">
    <property type="entry name" value="PROTEIN HEMX"/>
    <property type="match status" value="1"/>
</dbReference>
<dbReference type="EMBL" id="JAJBZT010000002">
    <property type="protein sequence ID" value="MCB6182774.1"/>
    <property type="molecule type" value="Genomic_DNA"/>
</dbReference>
<accession>A0ABS8D3J1</accession>
<feature type="domain" description="Tetrapyrrole biosynthesis uroporphyrinogen III synthase" evidence="3">
    <location>
        <begin position="25"/>
        <end position="238"/>
    </location>
</feature>
<dbReference type="GO" id="GO:0032259">
    <property type="term" value="P:methylation"/>
    <property type="evidence" value="ECO:0007669"/>
    <property type="project" value="UniProtKB-KW"/>
</dbReference>
<protein>
    <submittedName>
        <fullName evidence="4">Uroporphyrinogen-III C-methyltransferase</fullName>
        <ecNumber evidence="4">2.1.1.107</ecNumber>
    </submittedName>
</protein>
<feature type="coiled-coil region" evidence="1">
    <location>
        <begin position="332"/>
        <end position="390"/>
    </location>
</feature>
<dbReference type="InterPro" id="IPR007470">
    <property type="entry name" value="HemX"/>
</dbReference>
<dbReference type="Gene3D" id="3.40.50.10090">
    <property type="match status" value="2"/>
</dbReference>
<reference evidence="4" key="1">
    <citation type="submission" date="2021-10" db="EMBL/GenBank/DDBJ databases">
        <title>The complete genome sequence of Leeia sp. TBRC 13508.</title>
        <authorList>
            <person name="Charoenyingcharoen P."/>
            <person name="Yukphan P."/>
        </authorList>
    </citation>
    <scope>NUCLEOTIDE SEQUENCE</scope>
    <source>
        <strain evidence="4">TBRC 13508</strain>
    </source>
</reference>
<comment type="caution">
    <text evidence="4">The sequence shown here is derived from an EMBL/GenBank/DDBJ whole genome shotgun (WGS) entry which is preliminary data.</text>
</comment>
<keyword evidence="4" id="KW-0489">Methyltransferase</keyword>
<evidence type="ECO:0000313" key="5">
    <source>
        <dbReference type="Proteomes" id="UP001165395"/>
    </source>
</evidence>
<evidence type="ECO:0000256" key="2">
    <source>
        <dbReference type="SAM" id="MobiDB-lite"/>
    </source>
</evidence>
<dbReference type="Pfam" id="PF04375">
    <property type="entry name" value="HemX"/>
    <property type="match status" value="1"/>
</dbReference>
<keyword evidence="4" id="KW-0808">Transferase</keyword>
<dbReference type="InterPro" id="IPR003754">
    <property type="entry name" value="4pyrrol_synth_uPrphyn_synth"/>
</dbReference>
<proteinExistence type="predicted"/>
<keyword evidence="1" id="KW-0175">Coiled coil</keyword>
<dbReference type="Pfam" id="PF02602">
    <property type="entry name" value="HEM4"/>
    <property type="match status" value="1"/>
</dbReference>
<gene>
    <name evidence="4" type="ORF">LIN78_04320</name>
</gene>
<dbReference type="CDD" id="cd06578">
    <property type="entry name" value="HemD"/>
    <property type="match status" value="1"/>
</dbReference>
<keyword evidence="5" id="KW-1185">Reference proteome</keyword>
<organism evidence="4 5">
    <name type="scientific">Leeia speluncae</name>
    <dbReference type="NCBI Taxonomy" id="2884804"/>
    <lineage>
        <taxon>Bacteria</taxon>
        <taxon>Pseudomonadati</taxon>
        <taxon>Pseudomonadota</taxon>
        <taxon>Betaproteobacteria</taxon>
        <taxon>Neisseriales</taxon>
        <taxon>Leeiaceae</taxon>
        <taxon>Leeia</taxon>
    </lineage>
</organism>
<evidence type="ECO:0000256" key="1">
    <source>
        <dbReference type="SAM" id="Coils"/>
    </source>
</evidence>
<dbReference type="GO" id="GO:0004851">
    <property type="term" value="F:uroporphyrin-III C-methyltransferase activity"/>
    <property type="evidence" value="ECO:0007669"/>
    <property type="project" value="UniProtKB-EC"/>
</dbReference>
<evidence type="ECO:0000313" key="4">
    <source>
        <dbReference type="EMBL" id="MCB6182774.1"/>
    </source>
</evidence>
<dbReference type="InterPro" id="IPR036108">
    <property type="entry name" value="4pyrrol_syn_uPrphyn_synt_sf"/>
</dbReference>